<comment type="subcellular location">
    <subcellularLocation>
        <location evidence="5">Cytoplasm</location>
    </subcellularLocation>
</comment>
<dbReference type="GO" id="GO:0062192">
    <property type="term" value="F:L-rhamnose mutarotase activity"/>
    <property type="evidence" value="ECO:0007669"/>
    <property type="project" value="UniProtKB-UniRule"/>
</dbReference>
<protein>
    <recommendedName>
        <fullName evidence="5 6">L-rhamnose mutarotase</fullName>
        <ecNumber evidence="5 6">5.1.3.32</ecNumber>
    </recommendedName>
    <alternativeName>
        <fullName evidence="5">Rhamnose 1-epimerase</fullName>
    </alternativeName>
    <alternativeName>
        <fullName evidence="5">Type-3 mutarotase</fullName>
    </alternativeName>
</protein>
<feature type="binding site" evidence="5">
    <location>
        <position position="21"/>
    </location>
    <ligand>
        <name>substrate</name>
    </ligand>
</feature>
<dbReference type="AlphaFoldDB" id="A0A2P7B783"/>
<dbReference type="PANTHER" id="PTHR34389:SF2">
    <property type="entry name" value="L-RHAMNOSE MUTAROTASE"/>
    <property type="match status" value="1"/>
</dbReference>
<dbReference type="Proteomes" id="UP000241444">
    <property type="component" value="Unassembled WGS sequence"/>
</dbReference>
<evidence type="ECO:0000256" key="2">
    <source>
        <dbReference type="ARBA" id="ARBA00023235"/>
    </source>
</evidence>
<comment type="catalytic activity">
    <reaction evidence="5">
        <text>alpha-L-rhamnose = beta-L-rhamnose</text>
        <dbReference type="Rhea" id="RHEA:25584"/>
        <dbReference type="ChEBI" id="CHEBI:27586"/>
        <dbReference type="ChEBI" id="CHEBI:27907"/>
        <dbReference type="EC" id="5.1.3.32"/>
    </reaction>
</comment>
<evidence type="ECO:0000256" key="3">
    <source>
        <dbReference type="ARBA" id="ARBA00023277"/>
    </source>
</evidence>
<dbReference type="NCBIfam" id="TIGR02625">
    <property type="entry name" value="YiiL_rotase"/>
    <property type="match status" value="1"/>
</dbReference>
<evidence type="ECO:0000256" key="4">
    <source>
        <dbReference type="ARBA" id="ARBA00023308"/>
    </source>
</evidence>
<name>A0A2P7B783_9HYPH</name>
<evidence type="ECO:0000256" key="5">
    <source>
        <dbReference type="HAMAP-Rule" id="MF_01663"/>
    </source>
</evidence>
<comment type="pathway">
    <text evidence="5">Carbohydrate metabolism; L-rhamnose metabolism.</text>
</comment>
<comment type="function">
    <text evidence="5">Involved in the anomeric conversion of L-rhamnose.</text>
</comment>
<proteinExistence type="inferred from homology"/>
<organism evidence="7 8">
    <name type="scientific">Phyllobacterium brassicacearum</name>
    <dbReference type="NCBI Taxonomy" id="314235"/>
    <lineage>
        <taxon>Bacteria</taxon>
        <taxon>Pseudomonadati</taxon>
        <taxon>Pseudomonadota</taxon>
        <taxon>Alphaproteobacteria</taxon>
        <taxon>Hyphomicrobiales</taxon>
        <taxon>Phyllobacteriaceae</taxon>
        <taxon>Phyllobacterium</taxon>
    </lineage>
</organism>
<dbReference type="EC" id="5.1.3.32" evidence="5 6"/>
<feature type="active site" description="Proton donor" evidence="5">
    <location>
        <position position="25"/>
    </location>
</feature>
<dbReference type="InterPro" id="IPR008000">
    <property type="entry name" value="Rham/fucose_mutarotase"/>
</dbReference>
<accession>A0A2P7B783</accession>
<dbReference type="GO" id="GO:0019301">
    <property type="term" value="P:rhamnose catabolic process"/>
    <property type="evidence" value="ECO:0007669"/>
    <property type="project" value="UniProtKB-UniRule"/>
</dbReference>
<dbReference type="SUPFAM" id="SSF54909">
    <property type="entry name" value="Dimeric alpha+beta barrel"/>
    <property type="match status" value="1"/>
</dbReference>
<dbReference type="InterPro" id="IPR013448">
    <property type="entry name" value="L-rhamnose_mutarotase"/>
</dbReference>
<gene>
    <name evidence="5 7" type="primary">rhaM</name>
    <name evidence="7" type="ORF">CU102_25535</name>
</gene>
<dbReference type="EMBL" id="PGGO01000030">
    <property type="protein sequence ID" value="PSH62312.1"/>
    <property type="molecule type" value="Genomic_DNA"/>
</dbReference>
<dbReference type="HAMAP" id="MF_01663">
    <property type="entry name" value="L_rham_rotase"/>
    <property type="match status" value="1"/>
</dbReference>
<dbReference type="InterPro" id="IPR011008">
    <property type="entry name" value="Dimeric_a/b-barrel"/>
</dbReference>
<comment type="caution">
    <text evidence="7">The sequence shown here is derived from an EMBL/GenBank/DDBJ whole genome shotgun (WGS) entry which is preliminary data.</text>
</comment>
<keyword evidence="3 5" id="KW-0119">Carbohydrate metabolism</keyword>
<keyword evidence="2 5" id="KW-0413">Isomerase</keyword>
<evidence type="ECO:0000313" key="7">
    <source>
        <dbReference type="EMBL" id="PSH62312.1"/>
    </source>
</evidence>
<keyword evidence="1 5" id="KW-0963">Cytoplasm</keyword>
<dbReference type="UniPathway" id="UPA00125"/>
<comment type="subunit">
    <text evidence="5">Homodimer.</text>
</comment>
<dbReference type="OrthoDB" id="9799608at2"/>
<keyword evidence="8" id="KW-1185">Reference proteome</keyword>
<sequence length="107" mass="12192">MSATERYAFTMTLNPGMEAEYKRRHEEIWPELVDLLHAAGVSDYSIHLDRASNTLFGVLTRPAGHNMDGLPDHPVMKKWWAHMADIMVTNPDNSPLQTELVCLFHMA</sequence>
<dbReference type="Gene3D" id="3.30.70.100">
    <property type="match status" value="1"/>
</dbReference>
<reference evidence="8" key="1">
    <citation type="submission" date="2017-11" db="EMBL/GenBank/DDBJ databases">
        <authorList>
            <person name="Kuznetsova I."/>
            <person name="Sazanova A."/>
            <person name="Chirak E."/>
            <person name="Safronova V."/>
            <person name="Willems A."/>
        </authorList>
    </citation>
    <scope>NUCLEOTIDE SEQUENCE [LARGE SCALE GENOMIC DNA]</scope>
    <source>
        <strain evidence="8">STM 196</strain>
    </source>
</reference>
<feature type="binding site" evidence="5">
    <location>
        <begin position="79"/>
        <end position="80"/>
    </location>
    <ligand>
        <name>substrate</name>
    </ligand>
</feature>
<evidence type="ECO:0000256" key="6">
    <source>
        <dbReference type="NCBIfam" id="TIGR02625"/>
    </source>
</evidence>
<evidence type="ECO:0000313" key="8">
    <source>
        <dbReference type="Proteomes" id="UP000241444"/>
    </source>
</evidence>
<keyword evidence="4 5" id="KW-0684">Rhamnose metabolism</keyword>
<comment type="similarity">
    <text evidence="5">Belongs to the rhamnose mutarotase family.</text>
</comment>
<feature type="binding site" evidence="5">
    <location>
        <position position="44"/>
    </location>
    <ligand>
        <name>substrate</name>
    </ligand>
</feature>
<evidence type="ECO:0000256" key="1">
    <source>
        <dbReference type="ARBA" id="ARBA00022490"/>
    </source>
</evidence>
<dbReference type="GO" id="GO:0005737">
    <property type="term" value="C:cytoplasm"/>
    <property type="evidence" value="ECO:0007669"/>
    <property type="project" value="UniProtKB-SubCell"/>
</dbReference>
<dbReference type="PANTHER" id="PTHR34389">
    <property type="entry name" value="L-RHAMNOSE MUTAROTASE"/>
    <property type="match status" value="1"/>
</dbReference>
<dbReference type="RefSeq" id="WP_106713886.1">
    <property type="nucleotide sequence ID" value="NZ_PGGO01000030.1"/>
</dbReference>
<dbReference type="Pfam" id="PF05336">
    <property type="entry name" value="rhaM"/>
    <property type="match status" value="1"/>
</dbReference>